<evidence type="ECO:0000313" key="2">
    <source>
        <dbReference type="EMBL" id="GLH95160.1"/>
    </source>
</evidence>
<evidence type="ECO:0008006" key="4">
    <source>
        <dbReference type="Google" id="ProtNLM"/>
    </source>
</evidence>
<dbReference type="RefSeq" id="WP_281892027.1">
    <property type="nucleotide sequence ID" value="NZ_BSDI01000001.1"/>
</dbReference>
<feature type="transmembrane region" description="Helical" evidence="1">
    <location>
        <begin position="133"/>
        <end position="153"/>
    </location>
</feature>
<dbReference type="EMBL" id="BSDI01000001">
    <property type="protein sequence ID" value="GLH95160.1"/>
    <property type="molecule type" value="Genomic_DNA"/>
</dbReference>
<keyword evidence="1" id="KW-0812">Transmembrane</keyword>
<accession>A0ABQ5QPC5</accession>
<keyword evidence="1" id="KW-1133">Transmembrane helix</keyword>
<reference evidence="2" key="1">
    <citation type="submission" date="2022-12" db="EMBL/GenBank/DDBJ databases">
        <title>New Phytohabitans aurantiacus sp. RD004123 nov., an actinomycete isolated from soil.</title>
        <authorList>
            <person name="Triningsih D.W."/>
            <person name="Harunari E."/>
            <person name="Igarashi Y."/>
        </authorList>
    </citation>
    <scope>NUCLEOTIDE SEQUENCE</scope>
    <source>
        <strain evidence="2">RD004123</strain>
    </source>
</reference>
<feature type="transmembrane region" description="Helical" evidence="1">
    <location>
        <begin position="59"/>
        <end position="79"/>
    </location>
</feature>
<evidence type="ECO:0000313" key="3">
    <source>
        <dbReference type="Proteomes" id="UP001144280"/>
    </source>
</evidence>
<evidence type="ECO:0000256" key="1">
    <source>
        <dbReference type="SAM" id="Phobius"/>
    </source>
</evidence>
<keyword evidence="3" id="KW-1185">Reference proteome</keyword>
<feature type="transmembrane region" description="Helical" evidence="1">
    <location>
        <begin position="86"/>
        <end position="106"/>
    </location>
</feature>
<organism evidence="2 3">
    <name type="scientific">Phytohabitans aurantiacus</name>
    <dbReference type="NCBI Taxonomy" id="3016789"/>
    <lineage>
        <taxon>Bacteria</taxon>
        <taxon>Bacillati</taxon>
        <taxon>Actinomycetota</taxon>
        <taxon>Actinomycetes</taxon>
        <taxon>Micromonosporales</taxon>
        <taxon>Micromonosporaceae</taxon>
    </lineage>
</organism>
<name>A0ABQ5QPC5_9ACTN</name>
<keyword evidence="1" id="KW-0472">Membrane</keyword>
<sequence>MSRKVATVGGGLVAGVGFVLALLALALPWATYRLAVDVPVGDAGLDHKGKLAVFQVDLGWWYVVMLFALLGLVAWTAVAKGAAARWAALAGLAFGVAGMALASALAGRLASTSVDTVVSGIAMIDVRAARASGVGYGVAAPLVLALGGALLSVRTQRE</sequence>
<dbReference type="Proteomes" id="UP001144280">
    <property type="component" value="Unassembled WGS sequence"/>
</dbReference>
<proteinExistence type="predicted"/>
<protein>
    <recommendedName>
        <fullName evidence="4">DUF2567 domain-containing protein</fullName>
    </recommendedName>
</protein>
<gene>
    <name evidence="2" type="ORF">Pa4123_04320</name>
</gene>
<comment type="caution">
    <text evidence="2">The sequence shown here is derived from an EMBL/GenBank/DDBJ whole genome shotgun (WGS) entry which is preliminary data.</text>
</comment>